<evidence type="ECO:0000313" key="3">
    <source>
        <dbReference type="Proteomes" id="UP000050511"/>
    </source>
</evidence>
<protein>
    <submittedName>
        <fullName evidence="2">Chitinase</fullName>
    </submittedName>
</protein>
<dbReference type="EMBL" id="LKLZ01000003">
    <property type="protein sequence ID" value="KPN43239.1"/>
    <property type="molecule type" value="Genomic_DNA"/>
</dbReference>
<name>A0A837P6F1_LACPN</name>
<evidence type="ECO:0000313" key="2">
    <source>
        <dbReference type="EMBL" id="KPN43239.1"/>
    </source>
</evidence>
<dbReference type="InterPro" id="IPR022038">
    <property type="entry name" value="Ig-like_bact"/>
</dbReference>
<evidence type="ECO:0000259" key="1">
    <source>
        <dbReference type="Pfam" id="PF07523"/>
    </source>
</evidence>
<accession>A0A837P6F1</accession>
<reference evidence="2 3" key="1">
    <citation type="submission" date="2015-10" db="EMBL/GenBank/DDBJ databases">
        <title>Resequencing of Lactobacillus plantarum WJL strain genome.</title>
        <authorList>
            <person name="Martino M.E."/>
        </authorList>
    </citation>
    <scope>NUCLEOTIDE SEQUENCE [LARGE SCALE GENOMIC DNA]</scope>
    <source>
        <strain evidence="2 3">WJL</strain>
    </source>
</reference>
<proteinExistence type="predicted"/>
<dbReference type="Gene3D" id="2.60.40.10">
    <property type="entry name" value="Immunoglobulins"/>
    <property type="match status" value="1"/>
</dbReference>
<organism evidence="2 3">
    <name type="scientific">Lactiplantibacillus plantarum WJL</name>
    <dbReference type="NCBI Taxonomy" id="1350466"/>
    <lineage>
        <taxon>Bacteria</taxon>
        <taxon>Bacillati</taxon>
        <taxon>Bacillota</taxon>
        <taxon>Bacilli</taxon>
        <taxon>Lactobacillales</taxon>
        <taxon>Lactobacillaceae</taxon>
        <taxon>Lactiplantibacillus</taxon>
    </lineage>
</organism>
<dbReference type="Proteomes" id="UP000050511">
    <property type="component" value="Unassembled WGS sequence"/>
</dbReference>
<dbReference type="Pfam" id="PF07523">
    <property type="entry name" value="Big_3"/>
    <property type="match status" value="1"/>
</dbReference>
<gene>
    <name evidence="2" type="ORF">WJL_0312</name>
</gene>
<dbReference type="AlphaFoldDB" id="A0A837P6F1"/>
<dbReference type="InterPro" id="IPR013783">
    <property type="entry name" value="Ig-like_fold"/>
</dbReference>
<comment type="caution">
    <text evidence="2">The sequence shown here is derived from an EMBL/GenBank/DDBJ whole genome shotgun (WGS) entry which is preliminary data.</text>
</comment>
<sequence>MAIIYTKDTHYIAGPNNGQWQVEDNFISAITGNGETLSVNDMTVTYGSAGQPDLSKAGTYTVTYSYTDASGNKVS</sequence>
<feature type="domain" description="Ig-like" evidence="1">
    <location>
        <begin position="6"/>
        <end position="70"/>
    </location>
</feature>
<dbReference type="RefSeq" id="WP_003642864.1">
    <property type="nucleotide sequence ID" value="NZ_AUTE01000063.1"/>
</dbReference>